<accession>A0A8J2HG20</accession>
<name>A0A8J2HG20_COTCN</name>
<dbReference type="EMBL" id="CAJNRD030001122">
    <property type="protein sequence ID" value="CAG5100345.1"/>
    <property type="molecule type" value="Genomic_DNA"/>
</dbReference>
<gene>
    <name evidence="1" type="ORF">HICCMSTLAB_LOCUS9507</name>
</gene>
<dbReference type="Proteomes" id="UP000786811">
    <property type="component" value="Unassembled WGS sequence"/>
</dbReference>
<dbReference type="AlphaFoldDB" id="A0A8J2HG20"/>
<keyword evidence="2" id="KW-1185">Reference proteome</keyword>
<reference evidence="1" key="1">
    <citation type="submission" date="2021-04" db="EMBL/GenBank/DDBJ databases">
        <authorList>
            <person name="Chebbi M.A.C M."/>
        </authorList>
    </citation>
    <scope>NUCLEOTIDE SEQUENCE</scope>
</reference>
<comment type="caution">
    <text evidence="1">The sequence shown here is derived from an EMBL/GenBank/DDBJ whole genome shotgun (WGS) entry which is preliminary data.</text>
</comment>
<sequence>MSPSIIALRRHPACDPEFVQSLESVYKSQVTCSFNWSKIDIVDVTKALQITLGKSKDMLGHYVKNMINQANGLLK</sequence>
<protein>
    <submittedName>
        <fullName evidence="1">Uncharacterized protein</fullName>
    </submittedName>
</protein>
<evidence type="ECO:0000313" key="1">
    <source>
        <dbReference type="EMBL" id="CAG5100345.1"/>
    </source>
</evidence>
<organism evidence="1 2">
    <name type="scientific">Cotesia congregata</name>
    <name type="common">Parasitoid wasp</name>
    <name type="synonym">Apanteles congregatus</name>
    <dbReference type="NCBI Taxonomy" id="51543"/>
    <lineage>
        <taxon>Eukaryota</taxon>
        <taxon>Metazoa</taxon>
        <taxon>Ecdysozoa</taxon>
        <taxon>Arthropoda</taxon>
        <taxon>Hexapoda</taxon>
        <taxon>Insecta</taxon>
        <taxon>Pterygota</taxon>
        <taxon>Neoptera</taxon>
        <taxon>Endopterygota</taxon>
        <taxon>Hymenoptera</taxon>
        <taxon>Apocrita</taxon>
        <taxon>Ichneumonoidea</taxon>
        <taxon>Braconidae</taxon>
        <taxon>Microgastrinae</taxon>
        <taxon>Cotesia</taxon>
    </lineage>
</organism>
<proteinExistence type="predicted"/>
<evidence type="ECO:0000313" key="2">
    <source>
        <dbReference type="Proteomes" id="UP000786811"/>
    </source>
</evidence>